<dbReference type="EMBL" id="BMTL01000038">
    <property type="protein sequence ID" value="GGS20711.1"/>
    <property type="molecule type" value="Genomic_DNA"/>
</dbReference>
<reference evidence="1" key="2">
    <citation type="submission" date="2020-09" db="EMBL/GenBank/DDBJ databases">
        <authorList>
            <person name="Sun Q."/>
            <person name="Ohkuma M."/>
        </authorList>
    </citation>
    <scope>NUCLEOTIDE SEQUENCE</scope>
    <source>
        <strain evidence="1">JCM 4386</strain>
    </source>
</reference>
<reference evidence="1" key="1">
    <citation type="journal article" date="2014" name="Int. J. Syst. Evol. Microbiol.">
        <title>Complete genome sequence of Corynebacterium casei LMG S-19264T (=DSM 44701T), isolated from a smear-ripened cheese.</title>
        <authorList>
            <consortium name="US DOE Joint Genome Institute (JGI-PGF)"/>
            <person name="Walter F."/>
            <person name="Albersmeier A."/>
            <person name="Kalinowski J."/>
            <person name="Ruckert C."/>
        </authorList>
    </citation>
    <scope>NUCLEOTIDE SEQUENCE</scope>
    <source>
        <strain evidence="1">JCM 4386</strain>
    </source>
</reference>
<gene>
    <name evidence="1" type="ORF">GCM10010269_69520</name>
</gene>
<evidence type="ECO:0008006" key="3">
    <source>
        <dbReference type="Google" id="ProtNLM"/>
    </source>
</evidence>
<dbReference type="InterPro" id="IPR037171">
    <property type="entry name" value="NagB/RpiA_transferase-like"/>
</dbReference>
<dbReference type="Proteomes" id="UP000606194">
    <property type="component" value="Unassembled WGS sequence"/>
</dbReference>
<organism evidence="1 2">
    <name type="scientific">Streptomyces humidus</name>
    <dbReference type="NCBI Taxonomy" id="52259"/>
    <lineage>
        <taxon>Bacteria</taxon>
        <taxon>Bacillati</taxon>
        <taxon>Actinomycetota</taxon>
        <taxon>Actinomycetes</taxon>
        <taxon>Kitasatosporales</taxon>
        <taxon>Streptomycetaceae</taxon>
        <taxon>Streptomyces</taxon>
    </lineage>
</organism>
<protein>
    <recommendedName>
        <fullName evidence="3">Succinyl-CoA--3-ketoacid-CoA transferase</fullName>
    </recommendedName>
</protein>
<proteinExistence type="predicted"/>
<dbReference type="InterPro" id="IPR004165">
    <property type="entry name" value="CoA_trans_fam_I"/>
</dbReference>
<dbReference type="Gene3D" id="3.40.1080.10">
    <property type="entry name" value="Glutaconate Coenzyme A-transferase"/>
    <property type="match status" value="1"/>
</dbReference>
<evidence type="ECO:0000313" key="1">
    <source>
        <dbReference type="EMBL" id="GGS20711.1"/>
    </source>
</evidence>
<accession>A0A918L8Q8</accession>
<dbReference type="AlphaFoldDB" id="A0A918L8Q8"/>
<dbReference type="SUPFAM" id="SSF100950">
    <property type="entry name" value="NagB/RpiA/CoA transferase-like"/>
    <property type="match status" value="1"/>
</dbReference>
<evidence type="ECO:0000313" key="2">
    <source>
        <dbReference type="Proteomes" id="UP000606194"/>
    </source>
</evidence>
<comment type="caution">
    <text evidence="1">The sequence shown here is derived from an EMBL/GenBank/DDBJ whole genome shotgun (WGS) entry which is preliminary data.</text>
</comment>
<dbReference type="GO" id="GO:0008260">
    <property type="term" value="F:succinyl-CoA:3-oxo-acid CoA-transferase activity"/>
    <property type="evidence" value="ECO:0007669"/>
    <property type="project" value="TreeGrafter"/>
</dbReference>
<keyword evidence="2" id="KW-1185">Reference proteome</keyword>
<dbReference type="PANTHER" id="PTHR13707:SF23">
    <property type="entry name" value="SUCCINYL-COA:3-KETOACID-COENZYME A TRANSFERASE"/>
    <property type="match status" value="1"/>
</dbReference>
<dbReference type="PANTHER" id="PTHR13707">
    <property type="entry name" value="KETOACID-COENZYME A TRANSFERASE"/>
    <property type="match status" value="1"/>
</dbReference>
<name>A0A918L8Q8_9ACTN</name>
<dbReference type="Pfam" id="PF01144">
    <property type="entry name" value="CoA_trans"/>
    <property type="match status" value="1"/>
</dbReference>
<sequence length="126" mass="12835">MPDRPSGIGRKARNNVDKVMASAADAVADIPEGASLAVGGFGLCGIPTVLIDALHAQGVGGLRVVSNNCGVDGQGLGVLLTAGRIARVTGSYVGENKEFARLVTNDAQGMGDTRALDILNALHRIV</sequence>